<evidence type="ECO:0000256" key="1">
    <source>
        <dbReference type="SAM" id="Phobius"/>
    </source>
</evidence>
<evidence type="ECO:0008006" key="4">
    <source>
        <dbReference type="Google" id="ProtNLM"/>
    </source>
</evidence>
<feature type="transmembrane region" description="Helical" evidence="1">
    <location>
        <begin position="48"/>
        <end position="68"/>
    </location>
</feature>
<keyword evidence="1" id="KW-0812">Transmembrane</keyword>
<comment type="caution">
    <text evidence="2">The sequence shown here is derived from an EMBL/GenBank/DDBJ whole genome shotgun (WGS) entry which is preliminary data.</text>
</comment>
<proteinExistence type="predicted"/>
<gene>
    <name evidence="2" type="ORF">GCM10023203_30570</name>
</gene>
<feature type="transmembrane region" description="Helical" evidence="1">
    <location>
        <begin position="199"/>
        <end position="217"/>
    </location>
</feature>
<feature type="transmembrane region" description="Helical" evidence="1">
    <location>
        <begin position="88"/>
        <end position="108"/>
    </location>
</feature>
<organism evidence="2 3">
    <name type="scientific">Actinomycetospora straminea</name>
    <dbReference type="NCBI Taxonomy" id="663607"/>
    <lineage>
        <taxon>Bacteria</taxon>
        <taxon>Bacillati</taxon>
        <taxon>Actinomycetota</taxon>
        <taxon>Actinomycetes</taxon>
        <taxon>Pseudonocardiales</taxon>
        <taxon>Pseudonocardiaceae</taxon>
        <taxon>Actinomycetospora</taxon>
    </lineage>
</organism>
<protein>
    <recommendedName>
        <fullName evidence="4">DUF998 domain-containing protein</fullName>
    </recommendedName>
</protein>
<name>A0ABP9EHS1_9PSEU</name>
<feature type="transmembrane region" description="Helical" evidence="1">
    <location>
        <begin position="168"/>
        <end position="192"/>
    </location>
</feature>
<keyword evidence="1" id="KW-1133">Transmembrane helix</keyword>
<reference evidence="3" key="1">
    <citation type="journal article" date="2019" name="Int. J. Syst. Evol. Microbiol.">
        <title>The Global Catalogue of Microorganisms (GCM) 10K type strain sequencing project: providing services to taxonomists for standard genome sequencing and annotation.</title>
        <authorList>
            <consortium name="The Broad Institute Genomics Platform"/>
            <consortium name="The Broad Institute Genome Sequencing Center for Infectious Disease"/>
            <person name="Wu L."/>
            <person name="Ma J."/>
        </authorList>
    </citation>
    <scope>NUCLEOTIDE SEQUENCE [LARGE SCALE GENOMIC DNA]</scope>
    <source>
        <strain evidence="3">JCM 17983</strain>
    </source>
</reference>
<feature type="transmembrane region" description="Helical" evidence="1">
    <location>
        <begin position="129"/>
        <end position="148"/>
    </location>
</feature>
<dbReference type="Proteomes" id="UP001500457">
    <property type="component" value="Unassembled WGS sequence"/>
</dbReference>
<dbReference type="Pfam" id="PF06197">
    <property type="entry name" value="DUF998"/>
    <property type="match status" value="1"/>
</dbReference>
<evidence type="ECO:0000313" key="2">
    <source>
        <dbReference type="EMBL" id="GAA4877982.1"/>
    </source>
</evidence>
<keyword evidence="3" id="KW-1185">Reference proteome</keyword>
<sequence>MRYSLQYRSVQPLPEVVAMSDTRPTGPSGSPLVGRGDADRHAAITRSLLGYGVLAGPFYVVVGLAQALTRDGFDLARHDLSLLAAGPWGWIQVANLVLTGLMTVAAAVGMSRALRLLGGGPGSVWGPRLVAAYGVGMVGAGVLVADPMNGYPPGTPDGPPATVSVGGVGHLVVGGLGFLCLVAGASALGRWYRNGPRAVLSWVTGALFLVAFAGIASGSSSPAVVLGFWVALLLVWVWLAVVSVDLYRRTPLLTPVVR</sequence>
<feature type="transmembrane region" description="Helical" evidence="1">
    <location>
        <begin position="223"/>
        <end position="244"/>
    </location>
</feature>
<accession>A0ABP9EHS1</accession>
<dbReference type="EMBL" id="BAABHQ010000007">
    <property type="protein sequence ID" value="GAA4877982.1"/>
    <property type="molecule type" value="Genomic_DNA"/>
</dbReference>
<dbReference type="InterPro" id="IPR009339">
    <property type="entry name" value="DUF998"/>
</dbReference>
<evidence type="ECO:0000313" key="3">
    <source>
        <dbReference type="Proteomes" id="UP001500457"/>
    </source>
</evidence>
<keyword evidence="1" id="KW-0472">Membrane</keyword>